<dbReference type="InterPro" id="IPR005615">
    <property type="entry name" value="Glutathione_synthase"/>
</dbReference>
<evidence type="ECO:0000256" key="9">
    <source>
        <dbReference type="ARBA" id="ARBA00022723"/>
    </source>
</evidence>
<reference evidence="19" key="2">
    <citation type="submission" date="2018-07" db="EMBL/GenBank/DDBJ databases">
        <authorList>
            <person name="Quirk P.G."/>
            <person name="Krulwich T.A."/>
        </authorList>
    </citation>
    <scope>NUCLEOTIDE SEQUENCE</scope>
</reference>
<dbReference type="SMART" id="SM00591">
    <property type="entry name" value="RWD"/>
    <property type="match status" value="1"/>
</dbReference>
<keyword evidence="7" id="KW-0436">Ligase</keyword>
<dbReference type="Gene3D" id="1.10.1080.10">
    <property type="entry name" value="Glutathione Synthetase, Chain A, domain 3"/>
    <property type="match status" value="1"/>
</dbReference>
<accession>A0A336KB21</accession>
<keyword evidence="8" id="KW-0317">Glutathione biosynthesis</keyword>
<evidence type="ECO:0000256" key="1">
    <source>
        <dbReference type="ARBA" id="ARBA00001946"/>
    </source>
</evidence>
<evidence type="ECO:0000256" key="13">
    <source>
        <dbReference type="ARBA" id="ARBA00030403"/>
    </source>
</evidence>
<proteinExistence type="inferred from homology"/>
<keyword evidence="11" id="KW-0067">ATP-binding</keyword>
<dbReference type="GO" id="GO:0004363">
    <property type="term" value="F:glutathione synthase activity"/>
    <property type="evidence" value="ECO:0007669"/>
    <property type="project" value="UniProtKB-EC"/>
</dbReference>
<dbReference type="PANTHER" id="PTHR11130">
    <property type="entry name" value="GLUTATHIONE SYNTHETASE"/>
    <property type="match status" value="1"/>
</dbReference>
<dbReference type="VEuPathDB" id="VectorBase:CSON001173"/>
<dbReference type="AlphaFoldDB" id="A0A336KB21"/>
<comment type="catalytic activity">
    <reaction evidence="15">
        <text>gamma-L-glutamyl-(2S)-2-aminobutanoate + glycine + ATP = ophthalmate + ADP + phosphate + H(+)</text>
        <dbReference type="Rhea" id="RHEA:72075"/>
        <dbReference type="ChEBI" id="CHEBI:15378"/>
        <dbReference type="ChEBI" id="CHEBI:30616"/>
        <dbReference type="ChEBI" id="CHEBI:43474"/>
        <dbReference type="ChEBI" id="CHEBI:57305"/>
        <dbReference type="ChEBI" id="CHEBI:189406"/>
        <dbReference type="ChEBI" id="CHEBI:189750"/>
        <dbReference type="ChEBI" id="CHEBI:456216"/>
    </reaction>
    <physiologicalReaction direction="left-to-right" evidence="15">
        <dbReference type="Rhea" id="RHEA:72076"/>
    </physiologicalReaction>
</comment>
<dbReference type="Gene3D" id="3.30.470.20">
    <property type="entry name" value="ATP-grasp fold, B domain"/>
    <property type="match status" value="1"/>
</dbReference>
<dbReference type="SUPFAM" id="SSF54495">
    <property type="entry name" value="UBC-like"/>
    <property type="match status" value="1"/>
</dbReference>
<evidence type="ECO:0000256" key="6">
    <source>
        <dbReference type="ARBA" id="ARBA00020821"/>
    </source>
</evidence>
<dbReference type="InterPro" id="IPR014049">
    <property type="entry name" value="Glutathione_synthase_N_euk"/>
</dbReference>
<dbReference type="Gene3D" id="3.30.1490.80">
    <property type="match status" value="1"/>
</dbReference>
<dbReference type="NCBIfam" id="TIGR01986">
    <property type="entry name" value="glut_syn_euk"/>
    <property type="match status" value="1"/>
</dbReference>
<dbReference type="EMBL" id="UFQS01000117">
    <property type="protein sequence ID" value="SSW99983.1"/>
    <property type="molecule type" value="Genomic_DNA"/>
</dbReference>
<sequence>MDYFKEYITLPKDEKTLYEIITKAKDYALMHGAGIRPSTNFNPDVLQFVPFVLTPSPFPRTEFEKVVALQTTLNELMHAVAHDTEFLSQVLASTIKVDEFTAKLFNCYKTMKPKENALSLTLIRSDYLPHKYDGNSLKQVEINTIASSFGALATLLRDVHCYVLGELDEYEKVKQLPENSALNGLCDGMIRAWEMYDAKNAVILFVVEDVTNNICDQRFIEYGIRRAGIKVIRKTLTELNIEAVLSKNDELMVDGELVSVVYFRAGYDAVHYPSNCEWNARCRIERSTAIKCPTINYHLSGTKKVQQELAKVENLRRFLKDEAKVQAVKSVFTGLYSLDKNDDAEKAVEMALANPDRFVLKPQREGGGHNIYGSDIPNTLKKLTDEERSAYILMDRIMPPMSKGFIIRPGQQFTSEPSDLVSELGIFGVIIGTKDKILYNTHGGHILRTKLAESNETGVNAGLGVLDTPYLEQKMTDTESQRKTCLELQLGEIDLLSSIYCNPGELKILDYSTIPEISDYVKGKSTSISSNLEFIVTLTSDDNQKIEIRVELPNLYPLVETPGISIKSPKYNRVQESAIKSLVQEFIEEECDKNDTFIFQIVSWVQENLSRFDELSTGSEANVKKDKEKTHEEDEFERIWIYSHHIKSKIKRRNILQKAKDLDLTGFMRPGKPGIICIEGLKQNTQDFWRIIRQWNWQKIQVRKIESSVPENSDKFQLFDSFREFLFTTNEDEEEIPMDMSQFMKFLDAHNCTYIKEYLFGF</sequence>
<comment type="subunit">
    <text evidence="4">Homodimer.</text>
</comment>
<dbReference type="FunFam" id="3.40.50.1760:FF:000001">
    <property type="entry name" value="Glutathione synthetase"/>
    <property type="match status" value="1"/>
</dbReference>
<keyword evidence="9" id="KW-0479">Metal-binding</keyword>
<dbReference type="InterPro" id="IPR016135">
    <property type="entry name" value="UBQ-conjugating_enzyme/RWD"/>
</dbReference>
<comment type="cofactor">
    <cofactor evidence="1">
        <name>Mg(2+)</name>
        <dbReference type="ChEBI" id="CHEBI:18420"/>
    </cofactor>
</comment>
<dbReference type="FunFam" id="3.30.1490.50:FF:000001">
    <property type="entry name" value="Glutathione synthetase"/>
    <property type="match status" value="1"/>
</dbReference>
<dbReference type="InterPro" id="IPR010541">
    <property type="entry name" value="Prp3_C"/>
</dbReference>
<dbReference type="GO" id="GO:0005829">
    <property type="term" value="C:cytosol"/>
    <property type="evidence" value="ECO:0007669"/>
    <property type="project" value="TreeGrafter"/>
</dbReference>
<evidence type="ECO:0000313" key="19">
    <source>
        <dbReference type="EMBL" id="SSX20363.1"/>
    </source>
</evidence>
<comment type="pathway">
    <text evidence="2">Sulfur metabolism; glutathione biosynthesis; glutathione from L-cysteine and L-glutamate: step 2/2.</text>
</comment>
<evidence type="ECO:0000256" key="16">
    <source>
        <dbReference type="ARBA" id="ARBA00059746"/>
    </source>
</evidence>
<dbReference type="EC" id="6.3.2.3" evidence="5"/>
<dbReference type="Pfam" id="PF03917">
    <property type="entry name" value="GSH_synth_ATP"/>
    <property type="match status" value="1"/>
</dbReference>
<dbReference type="Pfam" id="PF06544">
    <property type="entry name" value="Prp3_C"/>
    <property type="match status" value="1"/>
</dbReference>
<evidence type="ECO:0000256" key="8">
    <source>
        <dbReference type="ARBA" id="ARBA00022684"/>
    </source>
</evidence>
<evidence type="ECO:0000256" key="4">
    <source>
        <dbReference type="ARBA" id="ARBA00011738"/>
    </source>
</evidence>
<evidence type="ECO:0000256" key="5">
    <source>
        <dbReference type="ARBA" id="ARBA00012214"/>
    </source>
</evidence>
<dbReference type="Pfam" id="PF05773">
    <property type="entry name" value="RWD"/>
    <property type="match status" value="1"/>
</dbReference>
<dbReference type="PANTHER" id="PTHR11130:SF0">
    <property type="entry name" value="GLUTATHIONE SYNTHETASE"/>
    <property type="match status" value="1"/>
</dbReference>
<evidence type="ECO:0000256" key="11">
    <source>
        <dbReference type="ARBA" id="ARBA00022840"/>
    </source>
</evidence>
<dbReference type="InterPro" id="IPR059181">
    <property type="entry name" value="RWDD2A-B_C"/>
</dbReference>
<dbReference type="Gene3D" id="3.40.50.1760">
    <property type="entry name" value="Glutathione synthase, substrate-binding domain superfamily, eukaryotic"/>
    <property type="match status" value="1"/>
</dbReference>
<evidence type="ECO:0000256" key="7">
    <source>
        <dbReference type="ARBA" id="ARBA00022598"/>
    </source>
</evidence>
<comment type="similarity">
    <text evidence="3">Belongs to the eukaryotic GSH synthase family.</text>
</comment>
<dbReference type="PROSITE" id="PS50908">
    <property type="entry name" value="RWD"/>
    <property type="match status" value="1"/>
</dbReference>
<evidence type="ECO:0000256" key="2">
    <source>
        <dbReference type="ARBA" id="ARBA00004965"/>
    </source>
</evidence>
<comment type="function">
    <text evidence="16">Catalyzes the production of glutathione from gamma-glutamylcysteine and glycine in an ATP-dependent manner. Glutathione (gamma-glutamylcysteinylglycine, GSH) is the most abundant intracellular thiol in living aerobic cells and is required for numerous processes including the protection of cells against oxidative damage, amino acid transport, the detoxification of foreign compounds, the maintenance of protein sulfhydryl groups in a reduced state and acts as a cofactor for a number of enzymes. Participates in ophthalmate biosynthesis in hepatocytes.</text>
</comment>
<dbReference type="GO" id="GO:0043295">
    <property type="term" value="F:glutathione binding"/>
    <property type="evidence" value="ECO:0007669"/>
    <property type="project" value="TreeGrafter"/>
</dbReference>
<dbReference type="InterPro" id="IPR016185">
    <property type="entry name" value="PreATP-grasp_dom_sf"/>
</dbReference>
<evidence type="ECO:0000256" key="10">
    <source>
        <dbReference type="ARBA" id="ARBA00022741"/>
    </source>
</evidence>
<dbReference type="InterPro" id="IPR014042">
    <property type="entry name" value="Glutathione_synthase_a-hlx"/>
</dbReference>
<keyword evidence="12" id="KW-0460">Magnesium</keyword>
<dbReference type="Gene3D" id="3.10.110.10">
    <property type="entry name" value="Ubiquitin Conjugating Enzyme"/>
    <property type="match status" value="1"/>
</dbReference>
<protein>
    <recommendedName>
        <fullName evidence="6">Glutathione synthetase</fullName>
        <ecNumber evidence="5">6.3.2.3</ecNumber>
    </recommendedName>
    <alternativeName>
        <fullName evidence="13">Glutathione synthase</fullName>
    </alternativeName>
</protein>
<dbReference type="CDD" id="cd24163">
    <property type="entry name" value="RWDD2_C"/>
    <property type="match status" value="1"/>
</dbReference>
<evidence type="ECO:0000256" key="3">
    <source>
        <dbReference type="ARBA" id="ARBA00010385"/>
    </source>
</evidence>
<reference evidence="18" key="1">
    <citation type="submission" date="2018-04" db="EMBL/GenBank/DDBJ databases">
        <authorList>
            <person name="Go L.Y."/>
            <person name="Mitchell J.A."/>
        </authorList>
    </citation>
    <scope>NUCLEOTIDE SEQUENCE</scope>
    <source>
        <tissue evidence="18">Whole organism</tissue>
    </source>
</reference>
<dbReference type="GO" id="GO:0005524">
    <property type="term" value="F:ATP binding"/>
    <property type="evidence" value="ECO:0007669"/>
    <property type="project" value="UniProtKB-KW"/>
</dbReference>
<dbReference type="UniPathway" id="UPA00142">
    <property type="reaction ID" value="UER00210"/>
</dbReference>
<dbReference type="InterPro" id="IPR037013">
    <property type="entry name" value="GSH-S_sub-bd_sf"/>
</dbReference>
<evidence type="ECO:0000256" key="15">
    <source>
        <dbReference type="ARBA" id="ARBA00052123"/>
    </source>
</evidence>
<feature type="domain" description="RWD" evidence="17">
    <location>
        <begin position="491"/>
        <end position="612"/>
    </location>
</feature>
<dbReference type="SUPFAM" id="SSF52440">
    <property type="entry name" value="PreATP-grasp domain"/>
    <property type="match status" value="1"/>
</dbReference>
<organism evidence="18">
    <name type="scientific">Culicoides sonorensis</name>
    <name type="common">Biting midge</name>
    <dbReference type="NCBI Taxonomy" id="179676"/>
    <lineage>
        <taxon>Eukaryota</taxon>
        <taxon>Metazoa</taxon>
        <taxon>Ecdysozoa</taxon>
        <taxon>Arthropoda</taxon>
        <taxon>Hexapoda</taxon>
        <taxon>Insecta</taxon>
        <taxon>Pterygota</taxon>
        <taxon>Neoptera</taxon>
        <taxon>Endopterygota</taxon>
        <taxon>Diptera</taxon>
        <taxon>Nematocera</taxon>
        <taxon>Chironomoidea</taxon>
        <taxon>Ceratopogonidae</taxon>
        <taxon>Ceratopogoninae</taxon>
        <taxon>Culicoides</taxon>
        <taxon>Monoculicoides</taxon>
    </lineage>
</organism>
<dbReference type="GO" id="GO:0046872">
    <property type="term" value="F:metal ion binding"/>
    <property type="evidence" value="ECO:0007669"/>
    <property type="project" value="UniProtKB-KW"/>
</dbReference>
<dbReference type="CDD" id="cd23829">
    <property type="entry name" value="RWD_RWDD2"/>
    <property type="match status" value="1"/>
</dbReference>
<evidence type="ECO:0000259" key="17">
    <source>
        <dbReference type="PROSITE" id="PS50908"/>
    </source>
</evidence>
<dbReference type="InterPro" id="IPR004887">
    <property type="entry name" value="GSH_synth_subst-bd"/>
</dbReference>
<evidence type="ECO:0000256" key="12">
    <source>
        <dbReference type="ARBA" id="ARBA00022842"/>
    </source>
</evidence>
<dbReference type="InterPro" id="IPR006575">
    <property type="entry name" value="RWD_dom"/>
</dbReference>
<name>A0A336KB21_CULSO</name>
<dbReference type="Pfam" id="PF03199">
    <property type="entry name" value="GSH_synthase"/>
    <property type="match status" value="1"/>
</dbReference>
<dbReference type="Gene3D" id="3.30.1490.50">
    <property type="match status" value="1"/>
</dbReference>
<dbReference type="EMBL" id="UFQT01000117">
    <property type="protein sequence ID" value="SSX20363.1"/>
    <property type="molecule type" value="Genomic_DNA"/>
</dbReference>
<gene>
    <name evidence="18" type="primary">CSON001173</name>
</gene>
<keyword evidence="10" id="KW-0547">Nucleotide-binding</keyword>
<evidence type="ECO:0000256" key="14">
    <source>
        <dbReference type="ARBA" id="ARBA00048871"/>
    </source>
</evidence>
<dbReference type="InterPro" id="IPR014709">
    <property type="entry name" value="Glutathione_synthase_C_euk"/>
</dbReference>
<comment type="catalytic activity">
    <reaction evidence="14">
        <text>gamma-L-glutamyl-L-cysteine + glycine + ATP = glutathione + ADP + phosphate + H(+)</text>
        <dbReference type="Rhea" id="RHEA:13557"/>
        <dbReference type="ChEBI" id="CHEBI:15378"/>
        <dbReference type="ChEBI" id="CHEBI:30616"/>
        <dbReference type="ChEBI" id="CHEBI:43474"/>
        <dbReference type="ChEBI" id="CHEBI:57305"/>
        <dbReference type="ChEBI" id="CHEBI:57925"/>
        <dbReference type="ChEBI" id="CHEBI:58173"/>
        <dbReference type="ChEBI" id="CHEBI:456216"/>
        <dbReference type="EC" id="6.3.2.3"/>
    </reaction>
    <physiologicalReaction direction="left-to-right" evidence="14">
        <dbReference type="Rhea" id="RHEA:13558"/>
    </physiologicalReaction>
</comment>
<dbReference type="SUPFAM" id="SSF56059">
    <property type="entry name" value="Glutathione synthetase ATP-binding domain-like"/>
    <property type="match status" value="1"/>
</dbReference>
<evidence type="ECO:0000313" key="18">
    <source>
        <dbReference type="EMBL" id="SSW99983.1"/>
    </source>
</evidence>